<evidence type="ECO:0000256" key="1">
    <source>
        <dbReference type="SAM" id="Phobius"/>
    </source>
</evidence>
<feature type="transmembrane region" description="Helical" evidence="1">
    <location>
        <begin position="349"/>
        <end position="379"/>
    </location>
</feature>
<keyword evidence="1" id="KW-0812">Transmembrane</keyword>
<name>A0A2A4Z053_9PROT</name>
<feature type="transmembrane region" description="Helical" evidence="1">
    <location>
        <begin position="205"/>
        <end position="223"/>
    </location>
</feature>
<proteinExistence type="predicted"/>
<feature type="transmembrane region" description="Helical" evidence="1">
    <location>
        <begin position="266"/>
        <end position="287"/>
    </location>
</feature>
<feature type="transmembrane region" description="Helical" evidence="1">
    <location>
        <begin position="432"/>
        <end position="451"/>
    </location>
</feature>
<keyword evidence="1" id="KW-0472">Membrane</keyword>
<feature type="transmembrane region" description="Helical" evidence="1">
    <location>
        <begin position="391"/>
        <end position="412"/>
    </location>
</feature>
<reference key="1">
    <citation type="submission" date="2017-08" db="EMBL/GenBank/DDBJ databases">
        <title>A dynamic microbial community with high functional redundancy inhabits the cold, oxic subseafloor aquifer.</title>
        <authorList>
            <person name="Tully B.J."/>
            <person name="Wheat C.G."/>
            <person name="Glazer B.T."/>
            <person name="Huber J.A."/>
        </authorList>
    </citation>
    <scope>NUCLEOTIDE SEQUENCE [LARGE SCALE GENOMIC DNA]</scope>
</reference>
<accession>A0A2A4Z053</accession>
<feature type="transmembrane region" description="Helical" evidence="1">
    <location>
        <begin position="21"/>
        <end position="42"/>
    </location>
</feature>
<organism evidence="2">
    <name type="scientific">OCS116 cluster bacterium</name>
    <dbReference type="NCBI Taxonomy" id="2030921"/>
    <lineage>
        <taxon>Bacteria</taxon>
        <taxon>Pseudomonadati</taxon>
        <taxon>Pseudomonadota</taxon>
        <taxon>Alphaproteobacteria</taxon>
        <taxon>OCS116 cluster</taxon>
    </lineage>
</organism>
<feature type="transmembrane region" description="Helical" evidence="1">
    <location>
        <begin position="308"/>
        <end position="329"/>
    </location>
</feature>
<feature type="transmembrane region" description="Helical" evidence="1">
    <location>
        <begin position="48"/>
        <end position="68"/>
    </location>
</feature>
<dbReference type="EMBL" id="NVUS01000012">
    <property type="protein sequence ID" value="PCJ00352.1"/>
    <property type="molecule type" value="Genomic_DNA"/>
</dbReference>
<feature type="transmembrane region" description="Helical" evidence="1">
    <location>
        <begin position="122"/>
        <end position="149"/>
    </location>
</feature>
<keyword evidence="1" id="KW-1133">Transmembrane helix</keyword>
<feature type="transmembrane region" description="Helical" evidence="1">
    <location>
        <begin position="243"/>
        <end position="260"/>
    </location>
</feature>
<feature type="transmembrane region" description="Helical" evidence="1">
    <location>
        <begin position="170"/>
        <end position="193"/>
    </location>
</feature>
<reference evidence="2" key="2">
    <citation type="journal article" date="2018" name="ISME J.">
        <title>A dynamic microbial community with high functional redundancy inhabits the cold, oxic subseafloor aquifer.</title>
        <authorList>
            <person name="Tully B.J."/>
            <person name="Wheat C.G."/>
            <person name="Glazer B.T."/>
            <person name="Huber J.A."/>
        </authorList>
    </citation>
    <scope>NUCLEOTIDE SEQUENCE</scope>
    <source>
        <strain evidence="2">NORP83</strain>
    </source>
</reference>
<sequence length="452" mass="48422">MKVKTIKALLMIMAALLELGDLLSGYHILALISLGFSIVFLLSNFALLRLNVRAILLFSGLVLGYFLANGGEFDTLILSASGAMYLPALITVMVLLRLAAQQSMLVQTAAHFVVDQPPSRRFALLAAGGHVFGILLSLGGFILLMKIAMADLAKRPRSDIVAEIQSRRSTIAIIRGFGSTLFWSPIGIALNLLLPLTHETEWIDFAPYGVGLVFVYIGISWMFDQIGPSPKERVIGSRNGWPVLRLLLLIIGITGSTVLAEALTGIPVRAAILILVPIYAFVWAVAANQTKQSKSTSAREYAFLIPDTLMQSAPEIAILTASGFMGLLISSMVPPETISSLISHYGLSAGALACFVTSVIFACSLIGINPMITATVLVASIVNAEIEISEILLIIAALCGWSTSLLISPITATVAMAASALSKPILTVGLRWNGWFAFTFMLLCQGCFLLYS</sequence>
<dbReference type="AlphaFoldDB" id="A0A2A4Z053"/>
<protein>
    <recommendedName>
        <fullName evidence="3">Citrate transporter-like domain-containing protein</fullName>
    </recommendedName>
</protein>
<evidence type="ECO:0008006" key="3">
    <source>
        <dbReference type="Google" id="ProtNLM"/>
    </source>
</evidence>
<evidence type="ECO:0000313" key="2">
    <source>
        <dbReference type="EMBL" id="PCJ00352.1"/>
    </source>
</evidence>
<feature type="transmembrane region" description="Helical" evidence="1">
    <location>
        <begin position="75"/>
        <end position="96"/>
    </location>
</feature>
<gene>
    <name evidence="2" type="ORF">COB13_10045</name>
</gene>
<comment type="caution">
    <text evidence="2">The sequence shown here is derived from an EMBL/GenBank/DDBJ whole genome shotgun (WGS) entry which is preliminary data.</text>
</comment>